<organism evidence="3 4">
    <name type="scientific">Anaeromyxobacter diazotrophicus</name>
    <dbReference type="NCBI Taxonomy" id="2590199"/>
    <lineage>
        <taxon>Bacteria</taxon>
        <taxon>Pseudomonadati</taxon>
        <taxon>Myxococcota</taxon>
        <taxon>Myxococcia</taxon>
        <taxon>Myxococcales</taxon>
        <taxon>Cystobacterineae</taxon>
        <taxon>Anaeromyxobacteraceae</taxon>
        <taxon>Anaeromyxobacter</taxon>
    </lineage>
</organism>
<keyword evidence="3" id="KW-0418">Kinase</keyword>
<evidence type="ECO:0000259" key="2">
    <source>
        <dbReference type="Pfam" id="PF13581"/>
    </source>
</evidence>
<sequence length="134" mass="14220">MIRVPVREEADVAVARTRARELALREGFQEARAAAVAIAVSELAWNIVHHAGAGEVLLEVVTERGRRAVVVVARDGHPGIADLEAALRDGHSTRGGLGLGLPSARRLSDEFAIDSALGRGTTVTLKKWADDPDA</sequence>
<dbReference type="Proteomes" id="UP000503640">
    <property type="component" value="Unassembled WGS sequence"/>
</dbReference>
<evidence type="ECO:0000313" key="4">
    <source>
        <dbReference type="Proteomes" id="UP000503640"/>
    </source>
</evidence>
<dbReference type="InterPro" id="IPR036890">
    <property type="entry name" value="HATPase_C_sf"/>
</dbReference>
<comment type="caution">
    <text evidence="3">The sequence shown here is derived from an EMBL/GenBank/DDBJ whole genome shotgun (WGS) entry which is preliminary data.</text>
</comment>
<proteinExistence type="predicted"/>
<gene>
    <name evidence="3" type="ORF">AMYX_37060</name>
</gene>
<dbReference type="RefSeq" id="WP_176067985.1">
    <property type="nucleotide sequence ID" value="NZ_BJTG01000009.1"/>
</dbReference>
<reference evidence="4" key="1">
    <citation type="journal article" date="2020" name="Appl. Environ. Microbiol.">
        <title>Diazotrophic Anaeromyxobacter Isolates from Soils.</title>
        <authorList>
            <person name="Masuda Y."/>
            <person name="Yamanaka H."/>
            <person name="Xu Z.X."/>
            <person name="Shiratori Y."/>
            <person name="Aono T."/>
            <person name="Amachi S."/>
            <person name="Senoo K."/>
            <person name="Itoh H."/>
        </authorList>
    </citation>
    <scope>NUCLEOTIDE SEQUENCE [LARGE SCALE GENOMIC DNA]</scope>
    <source>
        <strain evidence="4">R267</strain>
    </source>
</reference>
<evidence type="ECO:0000313" key="3">
    <source>
        <dbReference type="EMBL" id="GEJ58965.1"/>
    </source>
</evidence>
<name>A0A7I9VRC2_9BACT</name>
<dbReference type="AlphaFoldDB" id="A0A7I9VRC2"/>
<accession>A0A7I9VRC2</accession>
<dbReference type="Pfam" id="PF13581">
    <property type="entry name" value="HATPase_c_2"/>
    <property type="match status" value="1"/>
</dbReference>
<feature type="domain" description="Histidine kinase/HSP90-like ATPase" evidence="2">
    <location>
        <begin position="9"/>
        <end position="127"/>
    </location>
</feature>
<dbReference type="PANTHER" id="PTHR35526">
    <property type="entry name" value="ANTI-SIGMA-F FACTOR RSBW-RELATED"/>
    <property type="match status" value="1"/>
</dbReference>
<dbReference type="Gene3D" id="3.30.565.10">
    <property type="entry name" value="Histidine kinase-like ATPase, C-terminal domain"/>
    <property type="match status" value="1"/>
</dbReference>
<evidence type="ECO:0000256" key="1">
    <source>
        <dbReference type="ARBA" id="ARBA00022527"/>
    </source>
</evidence>
<keyword evidence="1 3" id="KW-0723">Serine/threonine-protein kinase</keyword>
<dbReference type="InterPro" id="IPR050267">
    <property type="entry name" value="Anti-sigma-factor_SerPK"/>
</dbReference>
<dbReference type="CDD" id="cd16934">
    <property type="entry name" value="HATPase_RsbT-like"/>
    <property type="match status" value="1"/>
</dbReference>
<dbReference type="GO" id="GO:0004674">
    <property type="term" value="F:protein serine/threonine kinase activity"/>
    <property type="evidence" value="ECO:0007669"/>
    <property type="project" value="UniProtKB-KW"/>
</dbReference>
<dbReference type="PANTHER" id="PTHR35526:SF3">
    <property type="entry name" value="ANTI-SIGMA-F FACTOR RSBW"/>
    <property type="match status" value="1"/>
</dbReference>
<dbReference type="SUPFAM" id="SSF55874">
    <property type="entry name" value="ATPase domain of HSP90 chaperone/DNA topoisomerase II/histidine kinase"/>
    <property type="match status" value="1"/>
</dbReference>
<keyword evidence="4" id="KW-1185">Reference proteome</keyword>
<protein>
    <submittedName>
        <fullName evidence="3">Serine/threonine protein kinase</fullName>
    </submittedName>
</protein>
<keyword evidence="3" id="KW-0808">Transferase</keyword>
<dbReference type="InterPro" id="IPR003594">
    <property type="entry name" value="HATPase_dom"/>
</dbReference>
<dbReference type="EMBL" id="BJTG01000009">
    <property type="protein sequence ID" value="GEJ58965.1"/>
    <property type="molecule type" value="Genomic_DNA"/>
</dbReference>